<proteinExistence type="predicted"/>
<protein>
    <submittedName>
        <fullName evidence="1">Uncharacterized protein</fullName>
    </submittedName>
</protein>
<evidence type="ECO:0000313" key="1">
    <source>
        <dbReference type="EMBL" id="XPM66161.1"/>
    </source>
</evidence>
<dbReference type="EMBL" id="CP182909">
    <property type="protein sequence ID" value="XPM66161.1"/>
    <property type="molecule type" value="Genomic_DNA"/>
</dbReference>
<reference evidence="1 2" key="1">
    <citation type="journal article" date="2016" name="Genome Announc.">
        <title>Draft Genome Sequence of the Thermotolerant Cyanobacterium Desertifilum sp. IPPAS B-1220.</title>
        <authorList>
            <person name="Mironov K.S."/>
            <person name="Sinetova M.A."/>
            <person name="Bolatkhan K."/>
            <person name="Zayadan B.K."/>
            <person name="Ustinova V.V."/>
            <person name="Kupriyanova E.V."/>
            <person name="Skrypnik A.N."/>
            <person name="Gogoleva N.E."/>
            <person name="Gogolev Y.V."/>
            <person name="Los D.A."/>
        </authorList>
    </citation>
    <scope>NUCLEOTIDE SEQUENCE [LARGE SCALE GENOMIC DNA]</scope>
    <source>
        <strain evidence="1 2">IPPAS B-1220</strain>
    </source>
</reference>
<gene>
    <name evidence="1" type="ORF">BH720_012460</name>
</gene>
<dbReference type="Proteomes" id="UP000095472">
    <property type="component" value="Chromosome"/>
</dbReference>
<evidence type="ECO:0000313" key="2">
    <source>
        <dbReference type="Proteomes" id="UP000095472"/>
    </source>
</evidence>
<organism evidence="1 2">
    <name type="scientific">Desertifilum tharense IPPAS B-1220</name>
    <dbReference type="NCBI Taxonomy" id="1781255"/>
    <lineage>
        <taxon>Bacteria</taxon>
        <taxon>Bacillati</taxon>
        <taxon>Cyanobacteriota</taxon>
        <taxon>Cyanophyceae</taxon>
        <taxon>Desertifilales</taxon>
        <taxon>Desertifilaceae</taxon>
        <taxon>Desertifilum</taxon>
    </lineage>
</organism>
<name>A0ACD5H0L0_9CYAN</name>
<accession>A0ACD5H0L0</accession>
<keyword evidence="2" id="KW-1185">Reference proteome</keyword>
<sequence>MVRDLHRAGRTVAFVGDGLNDSVALAYADVSVSFEKGSEIARETADVVLMNNNLLDLLEAIAISRQTRALIDQNTMLVVIPNLVALGLASSMGLNPLVATAIHNGSAIASGMNSLRPLVQHQLDSR</sequence>